<dbReference type="Proteomes" id="UP000061432">
    <property type="component" value="Chromosome"/>
</dbReference>
<reference evidence="2" key="2">
    <citation type="submission" date="2015-01" db="EMBL/GenBank/DDBJ databases">
        <title>Complete genome sequence of Methylobacterium aquaticum strain 22A.</title>
        <authorList>
            <person name="Tani A."/>
            <person name="Ogura Y."/>
            <person name="Hayashi T."/>
        </authorList>
    </citation>
    <scope>NUCLEOTIDE SEQUENCE [LARGE SCALE GENOMIC DNA]</scope>
    <source>
        <strain evidence="2">MA-22A</strain>
    </source>
</reference>
<organism evidence="1 2">
    <name type="scientific">Methylobacterium aquaticum</name>
    <dbReference type="NCBI Taxonomy" id="270351"/>
    <lineage>
        <taxon>Bacteria</taxon>
        <taxon>Pseudomonadati</taxon>
        <taxon>Pseudomonadota</taxon>
        <taxon>Alphaproteobacteria</taxon>
        <taxon>Hyphomicrobiales</taxon>
        <taxon>Methylobacteriaceae</taxon>
        <taxon>Methylobacterium</taxon>
    </lineage>
</organism>
<dbReference type="OrthoDB" id="7999304at2"/>
<accession>A0A0C6FQZ6</accession>
<proteinExistence type="predicted"/>
<dbReference type="RefSeq" id="WP_060848604.1">
    <property type="nucleotide sequence ID" value="NZ_AP014704.1"/>
</dbReference>
<reference evidence="1 2" key="1">
    <citation type="journal article" date="2015" name="Genome Announc.">
        <title>Complete Genome Sequence of Methylobacterium aquaticum Strain 22A, Isolated from Racomitrium japonicum Moss.</title>
        <authorList>
            <person name="Tani A."/>
            <person name="Ogura Y."/>
            <person name="Hayashi T."/>
            <person name="Kimbara K."/>
        </authorList>
    </citation>
    <scope>NUCLEOTIDE SEQUENCE [LARGE SCALE GENOMIC DNA]</scope>
    <source>
        <strain evidence="1 2">MA-22A</strain>
    </source>
</reference>
<gene>
    <name evidence="1" type="ORF">Maq22A_c23895</name>
</gene>
<dbReference type="EMBL" id="AP014704">
    <property type="protein sequence ID" value="BAQ47719.1"/>
    <property type="molecule type" value="Genomic_DNA"/>
</dbReference>
<dbReference type="KEGG" id="maqu:Maq22A_c23895"/>
<name>A0A0C6FQZ6_9HYPH</name>
<dbReference type="PATRIC" id="fig|270351.10.peg.4597"/>
<evidence type="ECO:0000313" key="1">
    <source>
        <dbReference type="EMBL" id="BAQ47719.1"/>
    </source>
</evidence>
<evidence type="ECO:0000313" key="2">
    <source>
        <dbReference type="Proteomes" id="UP000061432"/>
    </source>
</evidence>
<sequence length="64" mass="7199">MPHTLNERRRRLEAQLEDYERTLAEIRSSAGLGANSRALQLQHARLISQARTELASLDAEEAAL</sequence>
<protein>
    <submittedName>
        <fullName evidence="1">Uncharacterized protein</fullName>
    </submittedName>
</protein>
<dbReference type="AlphaFoldDB" id="A0A0C6FQZ6"/>